<organism evidence="2 3">
    <name type="scientific">Microctonus aethiopoides</name>
    <dbReference type="NCBI Taxonomy" id="144406"/>
    <lineage>
        <taxon>Eukaryota</taxon>
        <taxon>Metazoa</taxon>
        <taxon>Ecdysozoa</taxon>
        <taxon>Arthropoda</taxon>
        <taxon>Hexapoda</taxon>
        <taxon>Insecta</taxon>
        <taxon>Pterygota</taxon>
        <taxon>Neoptera</taxon>
        <taxon>Endopterygota</taxon>
        <taxon>Hymenoptera</taxon>
        <taxon>Apocrita</taxon>
        <taxon>Ichneumonoidea</taxon>
        <taxon>Braconidae</taxon>
        <taxon>Euphorinae</taxon>
        <taxon>Microctonus</taxon>
    </lineage>
</organism>
<dbReference type="PANTHER" id="PTHR46609:SF8">
    <property type="entry name" value="YQAJ VIRAL RECOMBINASE DOMAIN-CONTAINING PROTEIN"/>
    <property type="match status" value="1"/>
</dbReference>
<gene>
    <name evidence="2" type="ORF">PV328_004320</name>
</gene>
<evidence type="ECO:0000313" key="3">
    <source>
        <dbReference type="Proteomes" id="UP001168990"/>
    </source>
</evidence>
<name>A0AA39KLL5_9HYME</name>
<reference evidence="2" key="1">
    <citation type="journal article" date="2023" name="bioRxiv">
        <title>Scaffold-level genome assemblies of two parasitoid biocontrol wasps reveal the parthenogenesis mechanism and an associated novel virus.</title>
        <authorList>
            <person name="Inwood S."/>
            <person name="Skelly J."/>
            <person name="Guhlin J."/>
            <person name="Harrop T."/>
            <person name="Goldson S."/>
            <person name="Dearden P."/>
        </authorList>
    </citation>
    <scope>NUCLEOTIDE SEQUENCE</scope>
    <source>
        <strain evidence="2">Irish</strain>
        <tissue evidence="2">Whole body</tissue>
    </source>
</reference>
<comment type="caution">
    <text evidence="2">The sequence shown here is derived from an EMBL/GenBank/DDBJ whole genome shotgun (WGS) entry which is preliminary data.</text>
</comment>
<sequence length="178" mass="19553">MGAINAGTKQRYENNVREPMEKDIEVSDSVQSTTEAGEDFEMVQIVIEGNAANILPKVSMSEDVEVQATIENDSRDVEVQVQSDYGRKTEGEARLFFSELSGQTVIETRLIVSKCNPWLAVSPDGIIFEDDVPVGVLEIQCPWKGASMTVPEGVYLLVNISSNHANSIGFVIWIDTAL</sequence>
<dbReference type="PANTHER" id="PTHR46609">
    <property type="entry name" value="EXONUCLEASE, PHAGE-TYPE/RECB, C-TERMINAL DOMAIN-CONTAINING PROTEIN"/>
    <property type="match status" value="1"/>
</dbReference>
<dbReference type="InterPro" id="IPR011335">
    <property type="entry name" value="Restrct_endonuc-II-like"/>
</dbReference>
<keyword evidence="3" id="KW-1185">Reference proteome</keyword>
<dbReference type="AlphaFoldDB" id="A0AA39KLL5"/>
<dbReference type="Proteomes" id="UP001168990">
    <property type="component" value="Unassembled WGS sequence"/>
</dbReference>
<dbReference type="InterPro" id="IPR011604">
    <property type="entry name" value="PDDEXK-like_dom_sf"/>
</dbReference>
<evidence type="ECO:0000313" key="2">
    <source>
        <dbReference type="EMBL" id="KAK0165836.1"/>
    </source>
</evidence>
<reference evidence="2" key="2">
    <citation type="submission" date="2023-03" db="EMBL/GenBank/DDBJ databases">
        <authorList>
            <person name="Inwood S.N."/>
            <person name="Skelly J.G."/>
            <person name="Guhlin J."/>
            <person name="Harrop T.W.R."/>
            <person name="Goldson S.G."/>
            <person name="Dearden P.K."/>
        </authorList>
    </citation>
    <scope>NUCLEOTIDE SEQUENCE</scope>
    <source>
        <strain evidence="2">Irish</strain>
        <tissue evidence="2">Whole body</tissue>
    </source>
</reference>
<evidence type="ECO:0000259" key="1">
    <source>
        <dbReference type="Pfam" id="PF09588"/>
    </source>
</evidence>
<dbReference type="InterPro" id="IPR019080">
    <property type="entry name" value="YqaJ_viral_recombinase"/>
</dbReference>
<feature type="domain" description="YqaJ viral recombinase" evidence="1">
    <location>
        <begin position="74"/>
        <end position="143"/>
    </location>
</feature>
<dbReference type="EMBL" id="JAQQBS010001422">
    <property type="protein sequence ID" value="KAK0165836.1"/>
    <property type="molecule type" value="Genomic_DNA"/>
</dbReference>
<dbReference type="SUPFAM" id="SSF52980">
    <property type="entry name" value="Restriction endonuclease-like"/>
    <property type="match status" value="1"/>
</dbReference>
<protein>
    <recommendedName>
        <fullName evidence="1">YqaJ viral recombinase domain-containing protein</fullName>
    </recommendedName>
</protein>
<accession>A0AA39KLL5</accession>
<proteinExistence type="predicted"/>
<dbReference type="GO" id="GO:0006281">
    <property type="term" value="P:DNA repair"/>
    <property type="evidence" value="ECO:0007669"/>
    <property type="project" value="UniProtKB-ARBA"/>
</dbReference>
<dbReference type="InterPro" id="IPR051703">
    <property type="entry name" value="NF-kappa-B_Signaling_Reg"/>
</dbReference>
<dbReference type="Pfam" id="PF09588">
    <property type="entry name" value="YqaJ"/>
    <property type="match status" value="1"/>
</dbReference>
<dbReference type="Gene3D" id="3.90.320.10">
    <property type="match status" value="1"/>
</dbReference>